<keyword evidence="3 6" id="KW-0328">Glycosyltransferase</keyword>
<feature type="domain" description="Phosphoribosyltransferase" evidence="7">
    <location>
        <begin position="48"/>
        <end position="166"/>
    </location>
</feature>
<comment type="similarity">
    <text evidence="6">Belongs to the purine/pyrimidine phosphoribosyltransferase family. PyrE subfamily.</text>
</comment>
<evidence type="ECO:0000313" key="9">
    <source>
        <dbReference type="Proteomes" id="UP000070565"/>
    </source>
</evidence>
<evidence type="ECO:0000256" key="4">
    <source>
        <dbReference type="ARBA" id="ARBA00022679"/>
    </source>
</evidence>
<evidence type="ECO:0000313" key="8">
    <source>
        <dbReference type="EMBL" id="KXB02652.1"/>
    </source>
</evidence>
<reference evidence="8 9" key="1">
    <citation type="journal article" date="2016" name="Sci. Rep.">
        <title>Metabolic traits of an uncultured archaeal lineage -MSBL1- from brine pools of the Red Sea.</title>
        <authorList>
            <person name="Mwirichia R."/>
            <person name="Alam I."/>
            <person name="Rashid M."/>
            <person name="Vinu M."/>
            <person name="Ba-Alawi W."/>
            <person name="Anthony Kamau A."/>
            <person name="Kamanda Ngugi D."/>
            <person name="Goker M."/>
            <person name="Klenk H.P."/>
            <person name="Bajic V."/>
            <person name="Stingl U."/>
        </authorList>
    </citation>
    <scope>NUCLEOTIDE SEQUENCE [LARGE SCALE GENOMIC DNA]</scope>
    <source>
        <strain evidence="8">SCGC-AAA261F19</strain>
    </source>
</reference>
<evidence type="ECO:0000256" key="6">
    <source>
        <dbReference type="HAMAP-Rule" id="MF_01208"/>
    </source>
</evidence>
<feature type="binding site" evidence="6">
    <location>
        <position position="99"/>
    </location>
    <ligand>
        <name>5-phospho-alpha-D-ribose 1-diphosphate</name>
        <dbReference type="ChEBI" id="CHEBI:58017"/>
        <note>ligand shared between dimeric partners</note>
    </ligand>
</feature>
<dbReference type="EMBL" id="LHXZ01000055">
    <property type="protein sequence ID" value="KXB02652.1"/>
    <property type="molecule type" value="Genomic_DNA"/>
</dbReference>
<dbReference type="GO" id="GO:0004588">
    <property type="term" value="F:orotate phosphoribosyltransferase activity"/>
    <property type="evidence" value="ECO:0007669"/>
    <property type="project" value="UniProtKB-UniRule"/>
</dbReference>
<protein>
    <recommendedName>
        <fullName evidence="2 6">Orotate phosphoribosyltransferase</fullName>
        <shortName evidence="6">OPRT</shortName>
        <shortName evidence="6">OPRTase</shortName>
        <ecNumber evidence="2 6">2.4.2.10</ecNumber>
    </recommendedName>
</protein>
<comment type="catalytic activity">
    <reaction evidence="6">
        <text>orotidine 5'-phosphate + diphosphate = orotate + 5-phospho-alpha-D-ribose 1-diphosphate</text>
        <dbReference type="Rhea" id="RHEA:10380"/>
        <dbReference type="ChEBI" id="CHEBI:30839"/>
        <dbReference type="ChEBI" id="CHEBI:33019"/>
        <dbReference type="ChEBI" id="CHEBI:57538"/>
        <dbReference type="ChEBI" id="CHEBI:58017"/>
        <dbReference type="EC" id="2.4.2.10"/>
    </reaction>
</comment>
<keyword evidence="5 6" id="KW-0665">Pyrimidine biosynthesis</keyword>
<dbReference type="NCBIfam" id="TIGR00336">
    <property type="entry name" value="pyrE"/>
    <property type="match status" value="1"/>
</dbReference>
<feature type="binding site" description="in other chain" evidence="6">
    <location>
        <begin position="125"/>
        <end position="133"/>
    </location>
    <ligand>
        <name>5-phospho-alpha-D-ribose 1-diphosphate</name>
        <dbReference type="ChEBI" id="CHEBI:58017"/>
        <note>ligand shared between dimeric partners</note>
    </ligand>
</feature>
<keyword evidence="6" id="KW-0460">Magnesium</keyword>
<dbReference type="InterPro" id="IPR029057">
    <property type="entry name" value="PRTase-like"/>
</dbReference>
<dbReference type="SUPFAM" id="SSF53271">
    <property type="entry name" value="PRTase-like"/>
    <property type="match status" value="1"/>
</dbReference>
<dbReference type="GO" id="GO:0019856">
    <property type="term" value="P:pyrimidine nucleobase biosynthetic process"/>
    <property type="evidence" value="ECO:0007669"/>
    <property type="project" value="TreeGrafter"/>
</dbReference>
<dbReference type="HAMAP" id="MF_01208">
    <property type="entry name" value="PyrE"/>
    <property type="match status" value="1"/>
</dbReference>
<comment type="caution">
    <text evidence="8">The sequence shown here is derived from an EMBL/GenBank/DDBJ whole genome shotgun (WGS) entry which is preliminary data.</text>
</comment>
<dbReference type="GO" id="GO:0044205">
    <property type="term" value="P:'de novo' UMP biosynthetic process"/>
    <property type="evidence" value="ECO:0007669"/>
    <property type="project" value="UniProtKB-UniRule"/>
</dbReference>
<dbReference type="Gene3D" id="3.40.50.2020">
    <property type="match status" value="1"/>
</dbReference>
<evidence type="ECO:0000256" key="1">
    <source>
        <dbReference type="ARBA" id="ARBA00004889"/>
    </source>
</evidence>
<organism evidence="8 9">
    <name type="scientific">candidate division MSBL1 archaeon SCGC-AAA261F19</name>
    <dbReference type="NCBI Taxonomy" id="1698275"/>
    <lineage>
        <taxon>Archaea</taxon>
        <taxon>Methanobacteriati</taxon>
        <taxon>Methanobacteriota</taxon>
        <taxon>candidate division MSBL1</taxon>
    </lineage>
</organism>
<dbReference type="Proteomes" id="UP000070565">
    <property type="component" value="Unassembled WGS sequence"/>
</dbReference>
<dbReference type="UniPathway" id="UPA00070">
    <property type="reaction ID" value="UER00119"/>
</dbReference>
<dbReference type="PANTHER" id="PTHR19278:SF9">
    <property type="entry name" value="URIDINE 5'-MONOPHOSPHATE SYNTHASE"/>
    <property type="match status" value="1"/>
</dbReference>
<evidence type="ECO:0000256" key="3">
    <source>
        <dbReference type="ARBA" id="ARBA00022676"/>
    </source>
</evidence>
<dbReference type="InterPro" id="IPR004467">
    <property type="entry name" value="Or_phspho_trans_dom"/>
</dbReference>
<comment type="subunit">
    <text evidence="6">Homodimer.</text>
</comment>
<proteinExistence type="inferred from homology"/>
<dbReference type="GO" id="GO:0000287">
    <property type="term" value="F:magnesium ion binding"/>
    <property type="evidence" value="ECO:0007669"/>
    <property type="project" value="UniProtKB-UniRule"/>
</dbReference>
<keyword evidence="9" id="KW-1185">Reference proteome</keyword>
<keyword evidence="4 6" id="KW-0808">Transferase</keyword>
<comment type="cofactor">
    <cofactor evidence="6">
        <name>Mg(2+)</name>
        <dbReference type="ChEBI" id="CHEBI:18420"/>
    </cofactor>
</comment>
<dbReference type="AlphaFoldDB" id="A0A133V8B9"/>
<feature type="binding site" evidence="6">
    <location>
        <position position="129"/>
    </location>
    <ligand>
        <name>orotate</name>
        <dbReference type="ChEBI" id="CHEBI:30839"/>
    </ligand>
</feature>
<comment type="pathway">
    <text evidence="1 6">Pyrimidine metabolism; UMP biosynthesis via de novo pathway; UMP from orotate: step 1/2.</text>
</comment>
<feature type="binding site" evidence="6">
    <location>
        <position position="157"/>
    </location>
    <ligand>
        <name>orotate</name>
        <dbReference type="ChEBI" id="CHEBI:30839"/>
    </ligand>
</feature>
<feature type="binding site" description="in other chain" evidence="6">
    <location>
        <position position="100"/>
    </location>
    <ligand>
        <name>5-phospho-alpha-D-ribose 1-diphosphate</name>
        <dbReference type="ChEBI" id="CHEBI:58017"/>
        <note>ligand shared between dimeric partners</note>
    </ligand>
</feature>
<name>A0A133V8B9_9EURY</name>
<dbReference type="PANTHER" id="PTHR19278">
    <property type="entry name" value="OROTATE PHOSPHORIBOSYLTRANSFERASE"/>
    <property type="match status" value="1"/>
</dbReference>
<accession>A0A133V8B9</accession>
<evidence type="ECO:0000256" key="2">
    <source>
        <dbReference type="ARBA" id="ARBA00011971"/>
    </source>
</evidence>
<dbReference type="InterPro" id="IPR000836">
    <property type="entry name" value="PRTase_dom"/>
</dbReference>
<feature type="binding site" evidence="6">
    <location>
        <position position="103"/>
    </location>
    <ligand>
        <name>5-phospho-alpha-D-ribose 1-diphosphate</name>
        <dbReference type="ChEBI" id="CHEBI:58017"/>
        <note>ligand shared between dimeric partners</note>
    </ligand>
</feature>
<dbReference type="CDD" id="cd06223">
    <property type="entry name" value="PRTases_typeI"/>
    <property type="match status" value="1"/>
</dbReference>
<dbReference type="PATRIC" id="fig|1698275.3.peg.684"/>
<evidence type="ECO:0000256" key="5">
    <source>
        <dbReference type="ARBA" id="ARBA00022975"/>
    </source>
</evidence>
<gene>
    <name evidence="6" type="primary">pyrE</name>
    <name evidence="8" type="ORF">AKJ45_03370</name>
</gene>
<dbReference type="EC" id="2.4.2.10" evidence="2 6"/>
<feature type="binding site" evidence="6">
    <location>
        <position position="105"/>
    </location>
    <ligand>
        <name>5-phospho-alpha-D-ribose 1-diphosphate</name>
        <dbReference type="ChEBI" id="CHEBI:58017"/>
        <note>ligand shared between dimeric partners</note>
    </ligand>
</feature>
<comment type="function">
    <text evidence="6">Catalyzes the transfer of a ribosyl phosphate group from 5-phosphoribose 1-diphosphate to orotate, leading to the formation of orotidine monophosphate (OMP).</text>
</comment>
<evidence type="ECO:0000259" key="7">
    <source>
        <dbReference type="Pfam" id="PF00156"/>
    </source>
</evidence>
<sequence>MNSNSKGGEWKDSATLLQEIGAIKFGKFTLTSGKTSPYYVDLRLAPSHPEVLRKLRNLCVEIIQKIDDPVDKLAGVPTSGLPLATAVGLKLDLPLIFARKNRKLHGGQKLIEGSLNPGEKVLLIDDVATTGGSIESAAEKIKECGGEVHHAVVVIDRNEGAREKLKAKGLDLHACMEIDEVVKHLHDAGILEERHFSSVMNYLHGN</sequence>
<dbReference type="Pfam" id="PF00156">
    <property type="entry name" value="Pribosyltran"/>
    <property type="match status" value="1"/>
</dbReference>
<dbReference type="InterPro" id="IPR023031">
    <property type="entry name" value="OPRT"/>
</dbReference>